<dbReference type="SUPFAM" id="SSF54236">
    <property type="entry name" value="Ubiquitin-like"/>
    <property type="match status" value="1"/>
</dbReference>
<dbReference type="AlphaFoldDB" id="A0AAV7K677"/>
<dbReference type="GO" id="GO:0061025">
    <property type="term" value="P:membrane fusion"/>
    <property type="evidence" value="ECO:0007669"/>
    <property type="project" value="TreeGrafter"/>
</dbReference>
<dbReference type="Pfam" id="PF08059">
    <property type="entry name" value="SEP"/>
    <property type="match status" value="1"/>
</dbReference>
<dbReference type="GO" id="GO:0043161">
    <property type="term" value="P:proteasome-mediated ubiquitin-dependent protein catabolic process"/>
    <property type="evidence" value="ECO:0007669"/>
    <property type="project" value="TreeGrafter"/>
</dbReference>
<dbReference type="Gene3D" id="3.10.20.90">
    <property type="entry name" value="Phosphatidylinositol 3-kinase Catalytic Subunit, Chain A, domain 1"/>
    <property type="match status" value="1"/>
</dbReference>
<dbReference type="GO" id="GO:0005634">
    <property type="term" value="C:nucleus"/>
    <property type="evidence" value="ECO:0007669"/>
    <property type="project" value="TreeGrafter"/>
</dbReference>
<evidence type="ECO:0000259" key="3">
    <source>
        <dbReference type="PROSITE" id="PS51399"/>
    </source>
</evidence>
<dbReference type="PROSITE" id="PS50033">
    <property type="entry name" value="UBX"/>
    <property type="match status" value="1"/>
</dbReference>
<dbReference type="SUPFAM" id="SSF102848">
    <property type="entry name" value="NSFL1 (p97 ATPase) cofactor p47, SEP domain"/>
    <property type="match status" value="1"/>
</dbReference>
<dbReference type="PANTHER" id="PTHR23333">
    <property type="entry name" value="UBX DOMAIN CONTAINING PROTEIN"/>
    <property type="match status" value="1"/>
</dbReference>
<dbReference type="GO" id="GO:0043130">
    <property type="term" value="F:ubiquitin binding"/>
    <property type="evidence" value="ECO:0007669"/>
    <property type="project" value="TreeGrafter"/>
</dbReference>
<dbReference type="GO" id="GO:0000045">
    <property type="term" value="P:autophagosome assembly"/>
    <property type="evidence" value="ECO:0007669"/>
    <property type="project" value="TreeGrafter"/>
</dbReference>
<dbReference type="InterPro" id="IPR029071">
    <property type="entry name" value="Ubiquitin-like_domsf"/>
</dbReference>
<dbReference type="Pfam" id="PF14555">
    <property type="entry name" value="UBA_4"/>
    <property type="match status" value="1"/>
</dbReference>
<dbReference type="CDD" id="cd14348">
    <property type="entry name" value="UBA_p47"/>
    <property type="match status" value="1"/>
</dbReference>
<feature type="domain" description="UBX" evidence="2">
    <location>
        <begin position="294"/>
        <end position="370"/>
    </location>
</feature>
<keyword evidence="5" id="KW-1185">Reference proteome</keyword>
<sequence length="372" mass="41401">MAVFGSPAEQDMLVDSFCGITGIQADRARNYLEAHVWNLETALSTYYDDNPGGHSPQVIQQLRSPVPKGADPKAGGYTNMKEMRMDQSKEMEKKKNEQFFAGGSDSSGQMIEGPPKPDLEDDIVTSTFKSAKEQGAESAEEYHRTAKNTDPGQFMGTGRRLGKSETEVSREIQGAPPPPKPKKFHLKFYKDGFTVDNGELRKFEDLGSKQFMMAISKGYIPDELVKEAGGQEVHLEMEDNREEIYTPSKPKLQPFGGSGQRLGSVAPEIKTNQPEPIPEVTTADTESNLPIINTSLPITTLQIRLADGTRLTQKFNHMHTIADLRLFISCKTTQTEKIFVIMTTFPNKELTDDSLTLYEANLLNAVVVQRFK</sequence>
<dbReference type="InterPro" id="IPR001012">
    <property type="entry name" value="UBX_dom"/>
</dbReference>
<feature type="domain" description="SEP" evidence="3">
    <location>
        <begin position="181"/>
        <end position="246"/>
    </location>
</feature>
<evidence type="ECO:0000256" key="1">
    <source>
        <dbReference type="SAM" id="MobiDB-lite"/>
    </source>
</evidence>
<dbReference type="SMART" id="SM00166">
    <property type="entry name" value="UBX"/>
    <property type="match status" value="1"/>
</dbReference>
<dbReference type="InterPro" id="IPR012989">
    <property type="entry name" value="SEP_domain"/>
</dbReference>
<dbReference type="PANTHER" id="PTHR23333:SF20">
    <property type="entry name" value="NSFL1 COFACTOR P47"/>
    <property type="match status" value="1"/>
</dbReference>
<dbReference type="Gene3D" id="3.30.420.210">
    <property type="entry name" value="SEP domain"/>
    <property type="match status" value="1"/>
</dbReference>
<feature type="compositionally biased region" description="Basic and acidic residues" evidence="1">
    <location>
        <begin position="134"/>
        <end position="144"/>
    </location>
</feature>
<dbReference type="Pfam" id="PF00789">
    <property type="entry name" value="UBX"/>
    <property type="match status" value="1"/>
</dbReference>
<proteinExistence type="predicted"/>
<dbReference type="PROSITE" id="PS51399">
    <property type="entry name" value="SEP"/>
    <property type="match status" value="1"/>
</dbReference>
<dbReference type="GO" id="GO:0031468">
    <property type="term" value="P:nuclear membrane reassembly"/>
    <property type="evidence" value="ECO:0007669"/>
    <property type="project" value="TreeGrafter"/>
</dbReference>
<reference evidence="4 5" key="1">
    <citation type="journal article" date="2023" name="BMC Biol.">
        <title>The compact genome of the sponge Oopsacas minuta (Hexactinellida) is lacking key metazoan core genes.</title>
        <authorList>
            <person name="Santini S."/>
            <person name="Schenkelaars Q."/>
            <person name="Jourda C."/>
            <person name="Duchesne M."/>
            <person name="Belahbib H."/>
            <person name="Rocher C."/>
            <person name="Selva M."/>
            <person name="Riesgo A."/>
            <person name="Vervoort M."/>
            <person name="Leys S.P."/>
            <person name="Kodjabachian L."/>
            <person name="Le Bivic A."/>
            <person name="Borchiellini C."/>
            <person name="Claverie J.M."/>
            <person name="Renard E."/>
        </authorList>
    </citation>
    <scope>NUCLEOTIDE SEQUENCE [LARGE SCALE GENOMIC DNA]</scope>
    <source>
        <strain evidence="4">SPO-2</strain>
    </source>
</reference>
<comment type="caution">
    <text evidence="4">The sequence shown here is derived from an EMBL/GenBank/DDBJ whole genome shotgun (WGS) entry which is preliminary data.</text>
</comment>
<protein>
    <submittedName>
        <fullName evidence="4">NSFL1 cofactor p47 isoform X2</fullName>
    </submittedName>
</protein>
<dbReference type="GO" id="GO:0005829">
    <property type="term" value="C:cytosol"/>
    <property type="evidence" value="ECO:0007669"/>
    <property type="project" value="TreeGrafter"/>
</dbReference>
<feature type="region of interest" description="Disordered" evidence="1">
    <location>
        <begin position="134"/>
        <end position="159"/>
    </location>
</feature>
<dbReference type="EMBL" id="JAKMXF010000133">
    <property type="protein sequence ID" value="KAI6656792.1"/>
    <property type="molecule type" value="Genomic_DNA"/>
</dbReference>
<dbReference type="Proteomes" id="UP001165289">
    <property type="component" value="Unassembled WGS sequence"/>
</dbReference>
<evidence type="ECO:0000313" key="5">
    <source>
        <dbReference type="Proteomes" id="UP001165289"/>
    </source>
</evidence>
<dbReference type="InterPro" id="IPR036241">
    <property type="entry name" value="NSFL1C_SEP_dom_sf"/>
</dbReference>
<name>A0AAV7K677_9METZ</name>
<dbReference type="Gene3D" id="1.10.8.10">
    <property type="entry name" value="DNA helicase RuvA subunit, C-terminal domain"/>
    <property type="match status" value="1"/>
</dbReference>
<dbReference type="GO" id="GO:0007030">
    <property type="term" value="P:Golgi organization"/>
    <property type="evidence" value="ECO:0007669"/>
    <property type="project" value="TreeGrafter"/>
</dbReference>
<dbReference type="SUPFAM" id="SSF46934">
    <property type="entry name" value="UBA-like"/>
    <property type="match status" value="1"/>
</dbReference>
<gene>
    <name evidence="4" type="ORF">LOD99_16095</name>
</gene>
<evidence type="ECO:0000313" key="4">
    <source>
        <dbReference type="EMBL" id="KAI6656792.1"/>
    </source>
</evidence>
<dbReference type="InterPro" id="IPR009060">
    <property type="entry name" value="UBA-like_sf"/>
</dbReference>
<accession>A0AAV7K677</accession>
<dbReference type="SMART" id="SM00553">
    <property type="entry name" value="SEP"/>
    <property type="match status" value="1"/>
</dbReference>
<organism evidence="4 5">
    <name type="scientific">Oopsacas minuta</name>
    <dbReference type="NCBI Taxonomy" id="111878"/>
    <lineage>
        <taxon>Eukaryota</taxon>
        <taxon>Metazoa</taxon>
        <taxon>Porifera</taxon>
        <taxon>Hexactinellida</taxon>
        <taxon>Hexasterophora</taxon>
        <taxon>Lyssacinosida</taxon>
        <taxon>Leucopsacidae</taxon>
        <taxon>Oopsacas</taxon>
    </lineage>
</organism>
<evidence type="ECO:0000259" key="2">
    <source>
        <dbReference type="PROSITE" id="PS50033"/>
    </source>
</evidence>